<dbReference type="EMBL" id="LWRY01000274">
    <property type="protein sequence ID" value="OCX68179.1"/>
    <property type="molecule type" value="Genomic_DNA"/>
</dbReference>
<sequence length="87" mass="10009">MTGNPVVDTGIIESMRGALLEACAEIECARYENEWIRLKDVRAFREKIDRLVKEKERLKRENQRLKDGCVLSTRAPDVVSVPHERGN</sequence>
<name>A0A1C2HWS5_ACITH</name>
<reference evidence="2" key="1">
    <citation type="journal article" date="2016" name="Int. J. Mol. Sci.">
        <title>Comparative genomics of the extreme acidophile Acidithiobacillus thiooxidans reveals intraspecific divergence and niche adaptation.</title>
        <authorList>
            <person name="Zhang X."/>
            <person name="Feng X."/>
            <person name="Tao J."/>
            <person name="Ma L."/>
            <person name="Xiao Y."/>
            <person name="Liang Y."/>
            <person name="Liu X."/>
            <person name="Yin H."/>
        </authorList>
    </citation>
    <scope>NUCLEOTIDE SEQUENCE [LARGE SCALE GENOMIC DNA]</scope>
    <source>
        <strain evidence="2">DXS-W</strain>
    </source>
</reference>
<keyword evidence="3" id="KW-1185">Reference proteome</keyword>
<comment type="caution">
    <text evidence="2">The sequence shown here is derived from an EMBL/GenBank/DDBJ whole genome shotgun (WGS) entry which is preliminary data.</text>
</comment>
<accession>A0A1C2HWS5</accession>
<keyword evidence="1" id="KW-0175">Coiled coil</keyword>
<dbReference type="AlphaFoldDB" id="A0A1C2HWS5"/>
<organism evidence="2 3">
    <name type="scientific">Acidithiobacillus thiooxidans</name>
    <name type="common">Thiobacillus thiooxidans</name>
    <dbReference type="NCBI Taxonomy" id="930"/>
    <lineage>
        <taxon>Bacteria</taxon>
        <taxon>Pseudomonadati</taxon>
        <taxon>Pseudomonadota</taxon>
        <taxon>Acidithiobacillia</taxon>
        <taxon>Acidithiobacillales</taxon>
        <taxon>Acidithiobacillaceae</taxon>
        <taxon>Acidithiobacillus</taxon>
    </lineage>
</organism>
<dbReference type="Proteomes" id="UP000095008">
    <property type="component" value="Unassembled WGS sequence"/>
</dbReference>
<gene>
    <name evidence="2" type="ORF">A6M23_18780</name>
</gene>
<evidence type="ECO:0000256" key="1">
    <source>
        <dbReference type="SAM" id="Coils"/>
    </source>
</evidence>
<feature type="coiled-coil region" evidence="1">
    <location>
        <begin position="41"/>
        <end position="68"/>
    </location>
</feature>
<proteinExistence type="predicted"/>
<evidence type="ECO:0000313" key="2">
    <source>
        <dbReference type="EMBL" id="OCX68179.1"/>
    </source>
</evidence>
<protein>
    <submittedName>
        <fullName evidence="2">Uncharacterized protein</fullName>
    </submittedName>
</protein>
<evidence type="ECO:0000313" key="3">
    <source>
        <dbReference type="Proteomes" id="UP000095008"/>
    </source>
</evidence>